<name>A0A0E4CT20_9STRE</name>
<organism evidence="1 2">
    <name type="scientific">Streptococcus varani</name>
    <dbReference type="NCBI Taxonomy" id="1608583"/>
    <lineage>
        <taxon>Bacteria</taxon>
        <taxon>Bacillati</taxon>
        <taxon>Bacillota</taxon>
        <taxon>Bacilli</taxon>
        <taxon>Lactobacillales</taxon>
        <taxon>Streptococcaceae</taxon>
        <taxon>Streptococcus</taxon>
    </lineage>
</organism>
<accession>A0A0E4CT20</accession>
<evidence type="ECO:0000313" key="1">
    <source>
        <dbReference type="EMBL" id="CQR25269.1"/>
    </source>
</evidence>
<evidence type="ECO:0000313" key="2">
    <source>
        <dbReference type="Proteomes" id="UP000198604"/>
    </source>
</evidence>
<gene>
    <name evidence="1" type="ORF">BN1356_01610</name>
</gene>
<sequence length="333" mass="38879">MNSKERLLDLFLCLIKHKKLHKSDLIEKYQISGLSVQRDINSIKNVLRDLNPKHFEDSPILSIPKGTYSLNPEFLLHAGLFNLRQLSDTELLAIAQLVVYSKAFTKEEVTRLITVLSQDNANQDLLKNALYHYSERFTDPVLDKITVITEAIQNGDYISFDYSKNFKTEKFIKKPLIVFFSDLYFYVATDSHESEDGIHLENLNKFRINNMRNLHSIKGKQQSIDYANRPQPGYLAHLTGPFSFYGKPLEVTIDFYYDPVYVTDRFPDHEILSQNIETGITRIKFRSNDGYGLKMWLMMQGKQLKVIKPLHLKQFILDEIKEMQTHYLVDDEK</sequence>
<protein>
    <submittedName>
        <fullName evidence="1">Uncharacterized protein</fullName>
    </submittedName>
</protein>
<reference evidence="2" key="1">
    <citation type="submission" date="2015-03" db="EMBL/GenBank/DDBJ databases">
        <authorList>
            <person name="Urmite Genomes"/>
        </authorList>
    </citation>
    <scope>NUCLEOTIDE SEQUENCE [LARGE SCALE GENOMIC DNA]</scope>
    <source>
        <strain evidence="2">FF10</strain>
    </source>
</reference>
<dbReference type="OrthoDB" id="86031at2"/>
<dbReference type="RefSeq" id="WP_093650830.1">
    <property type="nucleotide sequence ID" value="NZ_CTEN01000003.1"/>
</dbReference>
<keyword evidence="2" id="KW-1185">Reference proteome</keyword>
<dbReference type="AlphaFoldDB" id="A0A0E4CT20"/>
<dbReference type="EMBL" id="CTEN01000003">
    <property type="protein sequence ID" value="CQR25269.1"/>
    <property type="molecule type" value="Genomic_DNA"/>
</dbReference>
<proteinExistence type="predicted"/>
<dbReference type="Proteomes" id="UP000198604">
    <property type="component" value="Unassembled WGS sequence"/>
</dbReference>
<dbReference type="STRING" id="1608583.BN1356_01610"/>